<feature type="domain" description="Flagellar basal-body/hook protein C-terminal" evidence="8">
    <location>
        <begin position="216"/>
        <end position="260"/>
    </location>
</feature>
<protein>
    <recommendedName>
        <fullName evidence="3 5">Flagellar basal-body rod protein FlgG</fullName>
    </recommendedName>
</protein>
<dbReference type="PANTHER" id="PTHR30435:SF19">
    <property type="entry name" value="FLAGELLAR BASAL-BODY ROD PROTEIN FLGG"/>
    <property type="match status" value="1"/>
</dbReference>
<comment type="subcellular location">
    <subcellularLocation>
        <location evidence="1 6">Bacterial flagellum basal body</location>
    </subcellularLocation>
</comment>
<proteinExistence type="inferred from homology"/>
<keyword evidence="10" id="KW-0969">Cilium</keyword>
<name>A0A532UZB6_UNCL8</name>
<gene>
    <name evidence="10" type="primary">flgG</name>
    <name evidence="10" type="ORF">CEE37_08135</name>
</gene>
<dbReference type="InterPro" id="IPR010930">
    <property type="entry name" value="Flg_bb/hook_C_dom"/>
</dbReference>
<dbReference type="GO" id="GO:0009426">
    <property type="term" value="C:bacterial-type flagellum basal body, distal rod"/>
    <property type="evidence" value="ECO:0007669"/>
    <property type="project" value="UniProtKB-UniRule"/>
</dbReference>
<evidence type="ECO:0000259" key="7">
    <source>
        <dbReference type="Pfam" id="PF00460"/>
    </source>
</evidence>
<dbReference type="NCBIfam" id="TIGR02490">
    <property type="entry name" value="flgF"/>
    <property type="match status" value="1"/>
</dbReference>
<feature type="domain" description="Flagellar hook protein FlgE/F/G-like D1" evidence="9">
    <location>
        <begin position="96"/>
        <end position="159"/>
    </location>
</feature>
<keyword evidence="10" id="KW-0282">Flagellum</keyword>
<dbReference type="Pfam" id="PF06429">
    <property type="entry name" value="Flg_bbr_C"/>
    <property type="match status" value="1"/>
</dbReference>
<dbReference type="InterPro" id="IPR020013">
    <property type="entry name" value="Flagellar_FlgE/F/G"/>
</dbReference>
<dbReference type="InterPro" id="IPR001444">
    <property type="entry name" value="Flag_bb_rod_N"/>
</dbReference>
<evidence type="ECO:0000313" key="11">
    <source>
        <dbReference type="Proteomes" id="UP000319619"/>
    </source>
</evidence>
<comment type="similarity">
    <text evidence="2 6">Belongs to the flagella basal body rod proteins family.</text>
</comment>
<feature type="domain" description="Flagellar basal body rod protein N-terminal" evidence="7">
    <location>
        <begin position="5"/>
        <end position="35"/>
    </location>
</feature>
<dbReference type="Pfam" id="PF00460">
    <property type="entry name" value="Flg_bb_rod"/>
    <property type="match status" value="1"/>
</dbReference>
<evidence type="ECO:0000259" key="8">
    <source>
        <dbReference type="Pfam" id="PF06429"/>
    </source>
</evidence>
<dbReference type="SUPFAM" id="SSF117143">
    <property type="entry name" value="Flagellar hook protein flgE"/>
    <property type="match status" value="1"/>
</dbReference>
<comment type="caution">
    <text evidence="10">The sequence shown here is derived from an EMBL/GenBank/DDBJ whole genome shotgun (WGS) entry which is preliminary data.</text>
</comment>
<keyword evidence="10" id="KW-0966">Cell projection</keyword>
<dbReference type="InterPro" id="IPR012834">
    <property type="entry name" value="FlgG_G_neg"/>
</dbReference>
<evidence type="ECO:0000313" key="10">
    <source>
        <dbReference type="EMBL" id="TKJ40286.1"/>
    </source>
</evidence>
<evidence type="ECO:0000256" key="4">
    <source>
        <dbReference type="ARBA" id="ARBA00023143"/>
    </source>
</evidence>
<evidence type="ECO:0000256" key="6">
    <source>
        <dbReference type="RuleBase" id="RU362116"/>
    </source>
</evidence>
<dbReference type="GO" id="GO:0071978">
    <property type="term" value="P:bacterial-type flagellum-dependent swarming motility"/>
    <property type="evidence" value="ECO:0007669"/>
    <property type="project" value="TreeGrafter"/>
</dbReference>
<dbReference type="InterPro" id="IPR053967">
    <property type="entry name" value="LlgE_F_G-like_D1"/>
</dbReference>
<sequence>MIRSLRSAASGMFAQQLRLDNIANNLANVNTTGFKKSDVQFQDLMYQVIRPASASLQSNVIEPVELAVGHGVRPVANTRSYAQGTLTGTGNPLDLAISGDGFFQVQMPDGQIAYTRDGQMKINADGVIVTANGYYVEPDINLPDDTQQIAINREGIVMAYVAGKTLPEEIGQLELARFINPAGMTSLGQNLFAETIASGPPIRGEASLDGFGSIEQGYLEASNVSVVEEMVEMITTQRAYEINSKSIKTADQMLQHAANLKR</sequence>
<dbReference type="NCBIfam" id="TIGR03506">
    <property type="entry name" value="FlgEFG_subfam"/>
    <property type="match status" value="2"/>
</dbReference>
<evidence type="ECO:0000256" key="5">
    <source>
        <dbReference type="NCBIfam" id="TIGR02488"/>
    </source>
</evidence>
<dbReference type="Proteomes" id="UP000319619">
    <property type="component" value="Unassembled WGS sequence"/>
</dbReference>
<organism evidence="10 11">
    <name type="scientific">candidate division LCP-89 bacterium B3_LCP</name>
    <dbReference type="NCBI Taxonomy" id="2012998"/>
    <lineage>
        <taxon>Bacteria</taxon>
        <taxon>Pseudomonadati</taxon>
        <taxon>Bacteria division LCP-89</taxon>
    </lineage>
</organism>
<dbReference type="NCBIfam" id="TIGR02488">
    <property type="entry name" value="flgG_G_neg"/>
    <property type="match status" value="1"/>
</dbReference>
<evidence type="ECO:0000256" key="2">
    <source>
        <dbReference type="ARBA" id="ARBA00009677"/>
    </source>
</evidence>
<evidence type="ECO:0000259" key="9">
    <source>
        <dbReference type="Pfam" id="PF22692"/>
    </source>
</evidence>
<dbReference type="InterPro" id="IPR012836">
    <property type="entry name" value="FlgF"/>
</dbReference>
<dbReference type="EMBL" id="NJBN01000005">
    <property type="protein sequence ID" value="TKJ40286.1"/>
    <property type="molecule type" value="Genomic_DNA"/>
</dbReference>
<evidence type="ECO:0000256" key="3">
    <source>
        <dbReference type="ARBA" id="ARBA00017948"/>
    </source>
</evidence>
<dbReference type="PANTHER" id="PTHR30435">
    <property type="entry name" value="FLAGELLAR PROTEIN"/>
    <property type="match status" value="1"/>
</dbReference>
<accession>A0A532UZB6</accession>
<keyword evidence="4 6" id="KW-0975">Bacterial flagellum</keyword>
<dbReference type="Pfam" id="PF22692">
    <property type="entry name" value="LlgE_F_G_D1"/>
    <property type="match status" value="1"/>
</dbReference>
<dbReference type="InterPro" id="IPR037925">
    <property type="entry name" value="FlgE/F/G-like"/>
</dbReference>
<evidence type="ECO:0000256" key="1">
    <source>
        <dbReference type="ARBA" id="ARBA00004117"/>
    </source>
</evidence>
<dbReference type="AlphaFoldDB" id="A0A532UZB6"/>
<reference evidence="10 11" key="1">
    <citation type="submission" date="2017-06" db="EMBL/GenBank/DDBJ databases">
        <title>Novel microbial phyla capable of carbon fixation and sulfur reduction in deep-sea sediments.</title>
        <authorList>
            <person name="Huang J."/>
            <person name="Baker B."/>
            <person name="Wang Y."/>
        </authorList>
    </citation>
    <scope>NUCLEOTIDE SEQUENCE [LARGE SCALE GENOMIC DNA]</scope>
    <source>
        <strain evidence="10">B3_LCP</strain>
    </source>
</reference>